<dbReference type="PROSITE" id="PS50888">
    <property type="entry name" value="BHLH"/>
    <property type="match status" value="1"/>
</dbReference>
<reference evidence="6 7" key="1">
    <citation type="submission" date="2020-04" db="EMBL/GenBank/DDBJ databases">
        <title>Plant Genome Project.</title>
        <authorList>
            <person name="Zhang R.-G."/>
        </authorList>
    </citation>
    <scope>NUCLEOTIDE SEQUENCE [LARGE SCALE GENOMIC DNA]</scope>
    <source>
        <strain evidence="6">YNK0</strain>
        <tissue evidence="6">Leaf</tissue>
    </source>
</reference>
<dbReference type="PANTHER" id="PTHR45914:SF59">
    <property type="entry name" value="TRANSCRIPTION FACTOR BHLH83-LIKE"/>
    <property type="match status" value="1"/>
</dbReference>
<evidence type="ECO:0000256" key="2">
    <source>
        <dbReference type="ARBA" id="ARBA00023015"/>
    </source>
</evidence>
<dbReference type="OrthoDB" id="687495at2759"/>
<evidence type="ECO:0000256" key="1">
    <source>
        <dbReference type="ARBA" id="ARBA00004123"/>
    </source>
</evidence>
<dbReference type="PANTHER" id="PTHR45914">
    <property type="entry name" value="TRANSCRIPTION FACTOR HEC3-RELATED"/>
    <property type="match status" value="1"/>
</dbReference>
<evidence type="ECO:0000313" key="6">
    <source>
        <dbReference type="EMBL" id="KAF8390019.1"/>
    </source>
</evidence>
<organism evidence="6 7">
    <name type="scientific">Tetracentron sinense</name>
    <name type="common">Spur-leaf</name>
    <dbReference type="NCBI Taxonomy" id="13715"/>
    <lineage>
        <taxon>Eukaryota</taxon>
        <taxon>Viridiplantae</taxon>
        <taxon>Streptophyta</taxon>
        <taxon>Embryophyta</taxon>
        <taxon>Tracheophyta</taxon>
        <taxon>Spermatophyta</taxon>
        <taxon>Magnoliopsida</taxon>
        <taxon>Trochodendrales</taxon>
        <taxon>Trochodendraceae</taxon>
        <taxon>Tetracentron</taxon>
    </lineage>
</organism>
<comment type="caution">
    <text evidence="6">The sequence shown here is derived from an EMBL/GenBank/DDBJ whole genome shotgun (WGS) entry which is preliminary data.</text>
</comment>
<evidence type="ECO:0000259" key="5">
    <source>
        <dbReference type="PROSITE" id="PS50888"/>
    </source>
</evidence>
<keyword evidence="2" id="KW-0805">Transcription regulation</keyword>
<sequence length="301" mass="33800">METRVHGGSSVQVSDPPPLRLYGLIDNYNMMMLEEEAGSNETTGYVENYSMSHLPSLSDPSNVKYCTDFVIQSANSPPEEAQSTVINFTTGSDRFGDFSRSFLMFDQGEWPHNSYPKIDHEDDCSIWADAMENCYYQGNELNSRSGLSGSRLLEDLNCFDETASSRDSMDDTGKGEQFGWLYSGAVAADTVQESGGQEPLFHKRPKMNRREQISERLKILQDLVPNGKKVDLVTMLEKAISYVKFLQLQVKVLATDEFWPVQGGKTPYVGQVKEAIDVIVSSSRNYNEKYCDCNLVPVCVH</sequence>
<keyword evidence="4" id="KW-0539">Nucleus</keyword>
<dbReference type="InterPro" id="IPR011598">
    <property type="entry name" value="bHLH_dom"/>
</dbReference>
<dbReference type="OMA" id="DAMENCY"/>
<accession>A0A835D7K5</accession>
<name>A0A835D7K5_TETSI</name>
<dbReference type="GO" id="GO:0005634">
    <property type="term" value="C:nucleus"/>
    <property type="evidence" value="ECO:0007669"/>
    <property type="project" value="UniProtKB-SubCell"/>
</dbReference>
<proteinExistence type="predicted"/>
<dbReference type="CDD" id="cd11454">
    <property type="entry name" value="bHLH_AtIND_like"/>
    <property type="match status" value="1"/>
</dbReference>
<dbReference type="Proteomes" id="UP000655225">
    <property type="component" value="Unassembled WGS sequence"/>
</dbReference>
<dbReference type="Gene3D" id="4.10.280.10">
    <property type="entry name" value="Helix-loop-helix DNA-binding domain"/>
    <property type="match status" value="1"/>
</dbReference>
<comment type="subcellular location">
    <subcellularLocation>
        <location evidence="1">Nucleus</location>
    </subcellularLocation>
</comment>
<dbReference type="GO" id="GO:0046983">
    <property type="term" value="F:protein dimerization activity"/>
    <property type="evidence" value="ECO:0007669"/>
    <property type="project" value="InterPro"/>
</dbReference>
<feature type="domain" description="BHLH" evidence="5">
    <location>
        <begin position="197"/>
        <end position="246"/>
    </location>
</feature>
<protein>
    <recommendedName>
        <fullName evidence="5">BHLH domain-containing protein</fullName>
    </recommendedName>
</protein>
<dbReference type="InterPro" id="IPR045843">
    <property type="entry name" value="IND-like"/>
</dbReference>
<keyword evidence="3" id="KW-0804">Transcription</keyword>
<dbReference type="GO" id="GO:0003700">
    <property type="term" value="F:DNA-binding transcription factor activity"/>
    <property type="evidence" value="ECO:0007669"/>
    <property type="project" value="InterPro"/>
</dbReference>
<dbReference type="AlphaFoldDB" id="A0A835D7K5"/>
<evidence type="ECO:0000256" key="4">
    <source>
        <dbReference type="ARBA" id="ARBA00023242"/>
    </source>
</evidence>
<dbReference type="SMART" id="SM00353">
    <property type="entry name" value="HLH"/>
    <property type="match status" value="1"/>
</dbReference>
<evidence type="ECO:0000256" key="3">
    <source>
        <dbReference type="ARBA" id="ARBA00023163"/>
    </source>
</evidence>
<dbReference type="Pfam" id="PF00010">
    <property type="entry name" value="HLH"/>
    <property type="match status" value="1"/>
</dbReference>
<dbReference type="EMBL" id="JABCRI010000018">
    <property type="protein sequence ID" value="KAF8390019.1"/>
    <property type="molecule type" value="Genomic_DNA"/>
</dbReference>
<dbReference type="InterPro" id="IPR036638">
    <property type="entry name" value="HLH_DNA-bd_sf"/>
</dbReference>
<dbReference type="SUPFAM" id="SSF47459">
    <property type="entry name" value="HLH, helix-loop-helix DNA-binding domain"/>
    <property type="match status" value="1"/>
</dbReference>
<gene>
    <name evidence="6" type="ORF">HHK36_024540</name>
</gene>
<evidence type="ECO:0000313" key="7">
    <source>
        <dbReference type="Proteomes" id="UP000655225"/>
    </source>
</evidence>
<keyword evidence="7" id="KW-1185">Reference proteome</keyword>